<accession>A0A109BL11</accession>
<protein>
    <submittedName>
        <fullName evidence="1">Uncharacterized protein</fullName>
    </submittedName>
</protein>
<keyword evidence="2" id="KW-1185">Reference proteome</keyword>
<dbReference type="RefSeq" id="WP_068459951.1">
    <property type="nucleotide sequence ID" value="NZ_LMTR01000028.1"/>
</dbReference>
<dbReference type="OrthoDB" id="7947538at2"/>
<proteinExistence type="predicted"/>
<comment type="caution">
    <text evidence="1">The sequence shown here is derived from an EMBL/GenBank/DDBJ whole genome shotgun (WGS) entry which is preliminary data.</text>
</comment>
<sequence length="152" mass="16759">MSKKAEVAESETLDLDDLDAIDTAKVEVFMGDRPTGWIWTFAGPGHPKTIALANRIGREQIQTDRSIAMAQANHKKWKPPEETPDDLLSRNVSLVVDRLLGWSAANVGGKPFEFSPENARVILSNPRKGHILMQMLKFLGDDASFIKSSGSN</sequence>
<dbReference type="Proteomes" id="UP000059074">
    <property type="component" value="Unassembled WGS sequence"/>
</dbReference>
<dbReference type="EMBL" id="LMTR01000028">
    <property type="protein sequence ID" value="KWT70774.1"/>
    <property type="molecule type" value="Genomic_DNA"/>
</dbReference>
<gene>
    <name evidence="1" type="ORF">APY04_0835</name>
</gene>
<dbReference type="STRING" id="121290.APY04_0835"/>
<reference evidence="1 2" key="1">
    <citation type="submission" date="2015-10" db="EMBL/GenBank/DDBJ databases">
        <title>Transcriptomic analysis of a linuron degrading triple-species bacterial consortium.</title>
        <authorList>
            <person name="Albers P."/>
        </authorList>
    </citation>
    <scope>NUCLEOTIDE SEQUENCE [LARGE SCALE GENOMIC DNA]</scope>
    <source>
        <strain evidence="1 2">WDL6</strain>
    </source>
</reference>
<dbReference type="PATRIC" id="fig|121290.4.peg.3531"/>
<evidence type="ECO:0000313" key="2">
    <source>
        <dbReference type="Proteomes" id="UP000059074"/>
    </source>
</evidence>
<organism evidence="1 2">
    <name type="scientific">Hyphomicrobium sulfonivorans</name>
    <dbReference type="NCBI Taxonomy" id="121290"/>
    <lineage>
        <taxon>Bacteria</taxon>
        <taxon>Pseudomonadati</taxon>
        <taxon>Pseudomonadota</taxon>
        <taxon>Alphaproteobacteria</taxon>
        <taxon>Hyphomicrobiales</taxon>
        <taxon>Hyphomicrobiaceae</taxon>
        <taxon>Hyphomicrobium</taxon>
    </lineage>
</organism>
<name>A0A109BL11_HYPSL</name>
<dbReference type="AlphaFoldDB" id="A0A109BL11"/>
<evidence type="ECO:0000313" key="1">
    <source>
        <dbReference type="EMBL" id="KWT70774.1"/>
    </source>
</evidence>